<reference evidence="10 11" key="1">
    <citation type="submission" date="2015-01" db="EMBL/GenBank/DDBJ databases">
        <title>Jeotgalibacillus campisalis genome sequencing.</title>
        <authorList>
            <person name="Goh K.M."/>
            <person name="Chan K.-G."/>
            <person name="Yaakop A.S."/>
            <person name="Ee R."/>
            <person name="Gan H.M."/>
            <person name="Chan C.S."/>
        </authorList>
    </citation>
    <scope>NUCLEOTIDE SEQUENCE [LARGE SCALE GENOMIC DNA]</scope>
    <source>
        <strain evidence="10 11">SF-57</strain>
    </source>
</reference>
<evidence type="ECO:0000256" key="1">
    <source>
        <dbReference type="ARBA" id="ARBA00009986"/>
    </source>
</evidence>
<evidence type="ECO:0000256" key="4">
    <source>
        <dbReference type="PIRNR" id="PIRNR036492"/>
    </source>
</evidence>
<gene>
    <name evidence="10" type="ORF">KR50_24810</name>
</gene>
<keyword evidence="3" id="KW-0520">NAD</keyword>
<evidence type="ECO:0000256" key="8">
    <source>
        <dbReference type="SAM" id="Coils"/>
    </source>
</evidence>
<dbReference type="Proteomes" id="UP000031972">
    <property type="component" value="Unassembled WGS sequence"/>
</dbReference>
<dbReference type="InterPro" id="IPR012394">
    <property type="entry name" value="Aldehyde_DH_NAD(P)"/>
</dbReference>
<evidence type="ECO:0000313" key="10">
    <source>
        <dbReference type="EMBL" id="KIL47159.1"/>
    </source>
</evidence>
<accession>A0A0C2RZD2</accession>
<evidence type="ECO:0000259" key="9">
    <source>
        <dbReference type="Pfam" id="PF00171"/>
    </source>
</evidence>
<feature type="coiled-coil region" evidence="8">
    <location>
        <begin position="28"/>
        <end position="55"/>
    </location>
</feature>
<dbReference type="Gene3D" id="3.40.309.10">
    <property type="entry name" value="Aldehyde Dehydrogenase, Chain A, domain 2"/>
    <property type="match status" value="1"/>
</dbReference>
<feature type="domain" description="Aldehyde dehydrogenase" evidence="9">
    <location>
        <begin position="5"/>
        <end position="434"/>
    </location>
</feature>
<evidence type="ECO:0000256" key="7">
    <source>
        <dbReference type="RuleBase" id="RU003345"/>
    </source>
</evidence>
<keyword evidence="11" id="KW-1185">Reference proteome</keyword>
<dbReference type="AlphaFoldDB" id="A0A0C2RZD2"/>
<dbReference type="PANTHER" id="PTHR43570">
    <property type="entry name" value="ALDEHYDE DEHYDROGENASE"/>
    <property type="match status" value="1"/>
</dbReference>
<sequence>MSIQTEQDVQEIIDLQKKFFYSGITKNVDFRIKQLRKLQTLIKEHEDELLNALKKDLGKNPFEAYVSEIGITLKSIQTMINNVKQWAKTEKVKTPLFQMPSKSFIMKEPYGSVLIIGPFNYPFQLVIEPLIGALAAGNCAVIKPSESTPEVTSVIQRMISANFDPAYLKVVEGEKKETSLLINAPFDYLFFTGSVPVGKIVMEAASKNLVPHTLELGGKSPTIVDETADLKKAAQRILWGKLINAGQTCIAPDYLVVHQSVKEELIEQLKSTIHDFYGDTISENDQYGKIVNEKHFDRLVSILEKDREHIVAGGETNREERFIAPAILDSITWSNEAMQDEIFGPILPVLTYNQLDEAIEMIQSRPKPLALYVFTEDKQTEKKVLESLSFGGGCVNDTLSHVANDQLPFGGVGHSGVNAYHGKHSFDLFSHRKSMMKKSTKVELKLAFPPYTTSLETIKKVLK</sequence>
<comment type="similarity">
    <text evidence="1 4 7">Belongs to the aldehyde dehydrogenase family.</text>
</comment>
<dbReference type="InterPro" id="IPR029510">
    <property type="entry name" value="Ald_DH_CS_GLU"/>
</dbReference>
<feature type="active site" evidence="5">
    <location>
        <position position="249"/>
    </location>
</feature>
<dbReference type="FunFam" id="3.40.605.10:FF:000004">
    <property type="entry name" value="Aldehyde dehydrogenase"/>
    <property type="match status" value="1"/>
</dbReference>
<keyword evidence="2 4" id="KW-0560">Oxidoreductase</keyword>
<dbReference type="InterPro" id="IPR016163">
    <property type="entry name" value="Ald_DH_C"/>
</dbReference>
<dbReference type="InterPro" id="IPR015590">
    <property type="entry name" value="Aldehyde_DH_dom"/>
</dbReference>
<dbReference type="InterPro" id="IPR016161">
    <property type="entry name" value="Ald_DH/histidinol_DH"/>
</dbReference>
<feature type="active site" evidence="5 6">
    <location>
        <position position="215"/>
    </location>
</feature>
<dbReference type="PATRIC" id="fig|220754.4.peg.2498"/>
<dbReference type="Gene3D" id="3.40.605.10">
    <property type="entry name" value="Aldehyde Dehydrogenase, Chain A, domain 1"/>
    <property type="match status" value="1"/>
</dbReference>
<keyword evidence="8" id="KW-0175">Coiled coil</keyword>
<dbReference type="CDD" id="cd07136">
    <property type="entry name" value="ALDH_YwdH-P39616"/>
    <property type="match status" value="1"/>
</dbReference>
<evidence type="ECO:0000256" key="6">
    <source>
        <dbReference type="PROSITE-ProRule" id="PRU10007"/>
    </source>
</evidence>
<organism evidence="10 11">
    <name type="scientific">Jeotgalibacillus campisalis</name>
    <dbReference type="NCBI Taxonomy" id="220754"/>
    <lineage>
        <taxon>Bacteria</taxon>
        <taxon>Bacillati</taxon>
        <taxon>Bacillota</taxon>
        <taxon>Bacilli</taxon>
        <taxon>Bacillales</taxon>
        <taxon>Caryophanaceae</taxon>
        <taxon>Jeotgalibacillus</taxon>
    </lineage>
</organism>
<dbReference type="InterPro" id="IPR016162">
    <property type="entry name" value="Ald_DH_N"/>
</dbReference>
<dbReference type="GO" id="GO:0005737">
    <property type="term" value="C:cytoplasm"/>
    <property type="evidence" value="ECO:0007669"/>
    <property type="project" value="TreeGrafter"/>
</dbReference>
<name>A0A0C2RZD2_9BACL</name>
<dbReference type="PIRSF" id="PIRSF036492">
    <property type="entry name" value="ALDH"/>
    <property type="match status" value="1"/>
</dbReference>
<dbReference type="Pfam" id="PF00171">
    <property type="entry name" value="Aldedh"/>
    <property type="match status" value="1"/>
</dbReference>
<dbReference type="PANTHER" id="PTHR43570:SF16">
    <property type="entry name" value="ALDEHYDE DEHYDROGENASE TYPE III, ISOFORM Q"/>
    <property type="match status" value="1"/>
</dbReference>
<dbReference type="EMBL" id="JXRR01000015">
    <property type="protein sequence ID" value="KIL47159.1"/>
    <property type="molecule type" value="Genomic_DNA"/>
</dbReference>
<evidence type="ECO:0000256" key="5">
    <source>
        <dbReference type="PIRSR" id="PIRSR036492-1"/>
    </source>
</evidence>
<dbReference type="PROSITE" id="PS00070">
    <property type="entry name" value="ALDEHYDE_DEHYDR_CYS"/>
    <property type="match status" value="1"/>
</dbReference>
<protein>
    <recommendedName>
        <fullName evidence="4">Aldehyde dehydrogenase</fullName>
    </recommendedName>
</protein>
<dbReference type="GO" id="GO:0004029">
    <property type="term" value="F:aldehyde dehydrogenase (NAD+) activity"/>
    <property type="evidence" value="ECO:0007669"/>
    <property type="project" value="TreeGrafter"/>
</dbReference>
<dbReference type="GO" id="GO:0006081">
    <property type="term" value="P:aldehyde metabolic process"/>
    <property type="evidence" value="ECO:0007669"/>
    <property type="project" value="InterPro"/>
</dbReference>
<comment type="caution">
    <text evidence="10">The sequence shown here is derived from an EMBL/GenBank/DDBJ whole genome shotgun (WGS) entry which is preliminary data.</text>
</comment>
<dbReference type="PROSITE" id="PS00687">
    <property type="entry name" value="ALDEHYDE_DEHYDR_GLU"/>
    <property type="match status" value="1"/>
</dbReference>
<dbReference type="SUPFAM" id="SSF53720">
    <property type="entry name" value="ALDH-like"/>
    <property type="match status" value="1"/>
</dbReference>
<evidence type="ECO:0000313" key="11">
    <source>
        <dbReference type="Proteomes" id="UP000031972"/>
    </source>
</evidence>
<proteinExistence type="inferred from homology"/>
<dbReference type="InterPro" id="IPR016160">
    <property type="entry name" value="Ald_DH_CS_CYS"/>
</dbReference>
<evidence type="ECO:0000256" key="2">
    <source>
        <dbReference type="ARBA" id="ARBA00023002"/>
    </source>
</evidence>
<dbReference type="FunFam" id="3.40.309.10:FF:000003">
    <property type="entry name" value="Aldehyde dehydrogenase"/>
    <property type="match status" value="1"/>
</dbReference>
<evidence type="ECO:0000256" key="3">
    <source>
        <dbReference type="ARBA" id="ARBA00023027"/>
    </source>
</evidence>